<dbReference type="AlphaFoldDB" id="Q4CAW1"/>
<evidence type="ECO:0000313" key="1">
    <source>
        <dbReference type="EMBL" id="EAM52825.1"/>
    </source>
</evidence>
<comment type="caution">
    <text evidence="1">The sequence shown here is derived from an EMBL/GenBank/DDBJ whole genome shotgun (WGS) entry which is preliminary data.</text>
</comment>
<dbReference type="RefSeq" id="WP_007303144.1">
    <property type="nucleotide sequence ID" value="NZ_AADV02000001.1"/>
</dbReference>
<accession>Q4CAW1</accession>
<gene>
    <name evidence="1" type="ORF">CwatDRAFT_6057</name>
</gene>
<proteinExistence type="predicted"/>
<reference evidence="1" key="3">
    <citation type="submission" date="2016-12" db="EMBL/GenBank/DDBJ databases">
        <title>Annotation of the draft genome assembly of Crocosphaera watsonii WH 8501.</title>
        <authorList>
            <consortium name="US DOE Joint Genome Institute (JGI-ORNL)"/>
            <person name="Larimer F."/>
            <person name="Land M."/>
        </authorList>
    </citation>
    <scope>NUCLEOTIDE SEQUENCE</scope>
    <source>
        <strain evidence="1">WH 8501</strain>
    </source>
</reference>
<name>Q4CAW1_CROWT</name>
<reference evidence="1" key="1">
    <citation type="submission" date="2004-02" db="EMBL/GenBank/DDBJ databases">
        <authorList>
            <consortium name="DOE Joint Genome Institute"/>
        </authorList>
    </citation>
    <scope>NUCLEOTIDE SEQUENCE [LARGE SCALE GENOMIC DNA]</scope>
    <source>
        <strain evidence="1">WH 8501</strain>
    </source>
</reference>
<evidence type="ECO:0000313" key="2">
    <source>
        <dbReference type="Proteomes" id="UP000003922"/>
    </source>
</evidence>
<dbReference type="Proteomes" id="UP000003922">
    <property type="component" value="Unassembled WGS sequence"/>
</dbReference>
<protein>
    <submittedName>
        <fullName evidence="1">Uncharacterized protein</fullName>
    </submittedName>
</protein>
<organism evidence="1 2">
    <name type="scientific">Crocosphaera watsonii WH 8501</name>
    <dbReference type="NCBI Taxonomy" id="165597"/>
    <lineage>
        <taxon>Bacteria</taxon>
        <taxon>Bacillati</taxon>
        <taxon>Cyanobacteriota</taxon>
        <taxon>Cyanophyceae</taxon>
        <taxon>Oscillatoriophycideae</taxon>
        <taxon>Chroococcales</taxon>
        <taxon>Aphanothecaceae</taxon>
        <taxon>Crocosphaera</taxon>
    </lineage>
</organism>
<dbReference type="OrthoDB" id="5499811at2"/>
<keyword evidence="2" id="KW-1185">Reference proteome</keyword>
<reference evidence="1" key="2">
    <citation type="submission" date="2005-06" db="EMBL/GenBank/DDBJ databases">
        <title>Sequencing of the draft genome and assembly of Crocosphaera watsonii WH 8501.</title>
        <authorList>
            <consortium name="US DOE Joint Genome Institute (JGI-PGF)"/>
            <person name="Copeland A."/>
            <person name="Lucas S."/>
            <person name="Lapidus A."/>
            <person name="Barry K."/>
            <person name="Detter C."/>
            <person name="Glavina T."/>
            <person name="Hammon N."/>
            <person name="Israni S."/>
            <person name="Pitluck S."/>
            <person name="Richardson P."/>
        </authorList>
    </citation>
    <scope>NUCLEOTIDE SEQUENCE [LARGE SCALE GENOMIC DNA]</scope>
    <source>
        <strain evidence="1">WH 8501</strain>
    </source>
</reference>
<sequence>MIKGYQSRLLLIIVTIITGIITLVSPALSVPESCVYHPEVYQGVNLSNLSDELENTGLLGEIHGTVPEENIFVFAVRDPDNFFDFQHFSVIPGNKQTQETLKQVGRHDQVCLQGKLIKNPSPQPHIVVQSAVVTESWQGLAGYKGYEYQADIPEELKYRNHAIFKVHFVNNEGKILVVEYKDKVLPIYVKNIELTKDLYRGYLIDLSYKIQPWPGYPTHLNLTLNTENPLKTVDRLVDKHNIDTKLTGKLVKFPQSPQIQFDVYAIEVITEGLPRYYTLVNFEDIKEFETIREKLANIWNSNLSTVESGRNFLINPNIMMEAQGKINVVSPQQANPQILLENANKIQQLSMVN</sequence>
<dbReference type="KEGG" id="cwa:CwatDRAFT_6057"/>
<dbReference type="EMBL" id="AADV02000001">
    <property type="protein sequence ID" value="EAM52825.1"/>
    <property type="molecule type" value="Genomic_DNA"/>
</dbReference>